<feature type="transmembrane region" description="Helical" evidence="1">
    <location>
        <begin position="52"/>
        <end position="70"/>
    </location>
</feature>
<comment type="caution">
    <text evidence="2">The sequence shown here is derived from an EMBL/GenBank/DDBJ whole genome shotgun (WGS) entry which is preliminary data.</text>
</comment>
<gene>
    <name evidence="2" type="ORF">ABB25_05450</name>
</gene>
<evidence type="ECO:0000313" key="3">
    <source>
        <dbReference type="Proteomes" id="UP000051254"/>
    </source>
</evidence>
<dbReference type="PATRIC" id="fig|266128.3.peg.2751"/>
<dbReference type="Pfam" id="PF03203">
    <property type="entry name" value="MerC"/>
    <property type="match status" value="1"/>
</dbReference>
<dbReference type="EMBL" id="LDJH01000008">
    <property type="protein sequence ID" value="KRG58918.1"/>
    <property type="molecule type" value="Genomic_DNA"/>
</dbReference>
<dbReference type="GO" id="GO:0015097">
    <property type="term" value="F:mercury ion transmembrane transporter activity"/>
    <property type="evidence" value="ECO:0007669"/>
    <property type="project" value="InterPro"/>
</dbReference>
<dbReference type="Proteomes" id="UP000051254">
    <property type="component" value="Unassembled WGS sequence"/>
</dbReference>
<dbReference type="InterPro" id="IPR004891">
    <property type="entry name" value="Mercury-R_MerC"/>
</dbReference>
<keyword evidence="3" id="KW-1185">Reference proteome</keyword>
<feature type="transmembrane region" description="Helical" evidence="1">
    <location>
        <begin position="101"/>
        <end position="121"/>
    </location>
</feature>
<name>A0A0R0BPN6_9GAMM</name>
<keyword evidence="1" id="KW-0472">Membrane</keyword>
<accession>A0A0R0BPN6</accession>
<reference evidence="2 3" key="1">
    <citation type="submission" date="2015-05" db="EMBL/GenBank/DDBJ databases">
        <title>Genome sequencing and analysis of members of genus Stenotrophomonas.</title>
        <authorList>
            <person name="Patil P.P."/>
            <person name="Midha S."/>
            <person name="Patil P.B."/>
        </authorList>
    </citation>
    <scope>NUCLEOTIDE SEQUENCE [LARGE SCALE GENOMIC DNA]</scope>
    <source>
        <strain evidence="2 3">DSM 17805</strain>
    </source>
</reference>
<organism evidence="2 3">
    <name type="scientific">Stenotrophomonas koreensis</name>
    <dbReference type="NCBI Taxonomy" id="266128"/>
    <lineage>
        <taxon>Bacteria</taxon>
        <taxon>Pseudomonadati</taxon>
        <taxon>Pseudomonadota</taxon>
        <taxon>Gammaproteobacteria</taxon>
        <taxon>Lysobacterales</taxon>
        <taxon>Lysobacteraceae</taxon>
        <taxon>Stenotrophomonas</taxon>
    </lineage>
</organism>
<keyword evidence="1" id="KW-0812">Transmembrane</keyword>
<evidence type="ECO:0000313" key="2">
    <source>
        <dbReference type="EMBL" id="KRG58918.1"/>
    </source>
</evidence>
<dbReference type="STRING" id="266128.ABB25_05450"/>
<evidence type="ECO:0000256" key="1">
    <source>
        <dbReference type="SAM" id="Phobius"/>
    </source>
</evidence>
<dbReference type="AlphaFoldDB" id="A0A0R0BPN6"/>
<protein>
    <submittedName>
        <fullName evidence="2">Membrane protein</fullName>
    </submittedName>
</protein>
<proteinExistence type="predicted"/>
<keyword evidence="1" id="KW-1133">Transmembrane helix</keyword>
<feature type="transmembrane region" description="Helical" evidence="1">
    <location>
        <begin position="77"/>
        <end position="95"/>
    </location>
</feature>
<dbReference type="RefSeq" id="WP_057664729.1">
    <property type="nucleotide sequence ID" value="NZ_LDJH01000008.1"/>
</dbReference>
<dbReference type="GO" id="GO:0016020">
    <property type="term" value="C:membrane"/>
    <property type="evidence" value="ECO:0007669"/>
    <property type="project" value="InterPro"/>
</dbReference>
<sequence>MSPRSAMRTLLDRFGALWSLLCAVHCALLPLVLVVAPGFALGVWWDDRVERITVLLVTVVVLVSLGSGFARHRGWSAIALMVPGLLLMWSALVVPPVHHSVAAHAAAMAVGGVLVGMAHLANLRLNRGHVHGPNCAH</sequence>